<proteinExistence type="predicted"/>
<comment type="caution">
    <text evidence="1">The sequence shown here is derived from an EMBL/GenBank/DDBJ whole genome shotgun (WGS) entry which is preliminary data.</text>
</comment>
<name>A0ABV7MWZ2_9HYPH</name>
<organism evidence="1 2">
    <name type="scientific">Mesorhizobium cantuariense</name>
    <dbReference type="NCBI Taxonomy" id="1300275"/>
    <lineage>
        <taxon>Bacteria</taxon>
        <taxon>Pseudomonadati</taxon>
        <taxon>Pseudomonadota</taxon>
        <taxon>Alphaproteobacteria</taxon>
        <taxon>Hyphomicrobiales</taxon>
        <taxon>Phyllobacteriaceae</taxon>
        <taxon>Mesorhizobium</taxon>
    </lineage>
</organism>
<accession>A0ABV7MWZ2</accession>
<keyword evidence="2" id="KW-1185">Reference proteome</keyword>
<protein>
    <submittedName>
        <fullName evidence="1">Uncharacterized protein</fullName>
    </submittedName>
</protein>
<evidence type="ECO:0000313" key="2">
    <source>
        <dbReference type="Proteomes" id="UP001595648"/>
    </source>
</evidence>
<dbReference type="Proteomes" id="UP001595648">
    <property type="component" value="Unassembled WGS sequence"/>
</dbReference>
<dbReference type="EMBL" id="JBHRVD010000001">
    <property type="protein sequence ID" value="MFC3325622.1"/>
    <property type="molecule type" value="Genomic_DNA"/>
</dbReference>
<dbReference type="InterPro" id="IPR036397">
    <property type="entry name" value="RNaseH_sf"/>
</dbReference>
<evidence type="ECO:0000313" key="1">
    <source>
        <dbReference type="EMBL" id="MFC3325622.1"/>
    </source>
</evidence>
<dbReference type="RefSeq" id="WP_378983648.1">
    <property type="nucleotide sequence ID" value="NZ_JBHRVD010000001.1"/>
</dbReference>
<sequence length="94" mass="10585">MELIQIDHTKADISVVDEETRRPTGRPWLHICSRIMTEFYLTMEAPSRLSTSLCLLHSVFDKSAWLREREIADHGLSPACSIHCTSTTAQISAA</sequence>
<reference evidence="2" key="1">
    <citation type="journal article" date="2019" name="Int. J. Syst. Evol. Microbiol.">
        <title>The Global Catalogue of Microorganisms (GCM) 10K type strain sequencing project: providing services to taxonomists for standard genome sequencing and annotation.</title>
        <authorList>
            <consortium name="The Broad Institute Genomics Platform"/>
            <consortium name="The Broad Institute Genome Sequencing Center for Infectious Disease"/>
            <person name="Wu L."/>
            <person name="Ma J."/>
        </authorList>
    </citation>
    <scope>NUCLEOTIDE SEQUENCE [LARGE SCALE GENOMIC DNA]</scope>
    <source>
        <strain evidence="2">ICMP 19515</strain>
    </source>
</reference>
<gene>
    <name evidence="1" type="ORF">ACFOJ9_28210</name>
</gene>
<dbReference type="Gene3D" id="3.30.420.10">
    <property type="entry name" value="Ribonuclease H-like superfamily/Ribonuclease H"/>
    <property type="match status" value="1"/>
</dbReference>